<feature type="transmembrane region" description="Helical" evidence="2">
    <location>
        <begin position="195"/>
        <end position="214"/>
    </location>
</feature>
<feature type="region of interest" description="Disordered" evidence="1">
    <location>
        <begin position="610"/>
        <end position="635"/>
    </location>
</feature>
<proteinExistence type="predicted"/>
<dbReference type="Proteomes" id="UP000286746">
    <property type="component" value="Unassembled WGS sequence"/>
</dbReference>
<keyword evidence="2" id="KW-1133">Transmembrane helix</keyword>
<feature type="transmembrane region" description="Helical" evidence="2">
    <location>
        <begin position="131"/>
        <end position="150"/>
    </location>
</feature>
<evidence type="ECO:0000256" key="2">
    <source>
        <dbReference type="SAM" id="Phobius"/>
    </source>
</evidence>
<organism evidence="3 4">
    <name type="scientific">Streptomyces paromomycinus</name>
    <name type="common">Streptomyces rimosus subsp. paromomycinus</name>
    <dbReference type="NCBI Taxonomy" id="92743"/>
    <lineage>
        <taxon>Bacteria</taxon>
        <taxon>Bacillati</taxon>
        <taxon>Actinomycetota</taxon>
        <taxon>Actinomycetes</taxon>
        <taxon>Kitasatosporales</taxon>
        <taxon>Streptomycetaceae</taxon>
        <taxon>Streptomyces</taxon>
    </lineage>
</organism>
<evidence type="ECO:0000313" key="3">
    <source>
        <dbReference type="EMBL" id="GCD43547.1"/>
    </source>
</evidence>
<keyword evidence="4" id="KW-1185">Reference proteome</keyword>
<evidence type="ECO:0000313" key="4">
    <source>
        <dbReference type="Proteomes" id="UP000286746"/>
    </source>
</evidence>
<dbReference type="AlphaFoldDB" id="A0A401W2K4"/>
<keyword evidence="2" id="KW-0472">Membrane</keyword>
<feature type="transmembrane region" description="Helical" evidence="2">
    <location>
        <begin position="170"/>
        <end position="189"/>
    </location>
</feature>
<feature type="transmembrane region" description="Helical" evidence="2">
    <location>
        <begin position="109"/>
        <end position="125"/>
    </location>
</feature>
<keyword evidence="2" id="KW-0812">Transmembrane</keyword>
<protein>
    <submittedName>
        <fullName evidence="3">Membrane protein</fullName>
    </submittedName>
</protein>
<sequence>MLRRSRIAHHLSQRRAGACARLGGGDQVTHTYVPQQSGPAGGRPAVASRHPSASDATRLLCAGTYLDPVYRDAVIDELYVHEERLAAPSLGVDAARVLAHALRARRMELAWAGVVLLLWIVSLPLSSGLTLLYLLPVLLLSLASFVRGRAAHPPWYRRFAGWVLRWYGRLSLVLAAVLLLAMAFGGSGASEGPAYASSGIANLPVNPLLLFLPTDLFGLHMYAAQNLHVWVALALPFVLAWAVGAQQNLVAKVLTTELSRDRFPDAAADPAERAEGGRFQRLRHRIRTEQHGPLVMYRAADPFCGAGTPYETWSLSVELRPRKDAAPGPAGDAGGPVPLDNDTVLQRIIPLVAALREPSAHGSPEAAAAVRDRLRDLEIDECVFLPVAGLPSRDAAPYGPDGFAAHRARAVEEGGETRRHFLRVRVGGWGEGIVTTVFVRVHTQGGMLMLEVAPHVLWPVRALYREADRIAHRHRRNNPFGKAVWALAQTPRSAGRAVTSLWRGFVSAWSLLTGGHGGALPDGPAASVRELGSDGDASLFQEMDVTRYLKSIQDRVASGVRSALYEAGWQTEVFEQRVVNVTNGGVFIESAQGAIGIGDHNTITSNGGLGGAAGAGGGSAPRAADGPAKAADTGR</sequence>
<accession>A0A401W2K4</accession>
<reference evidence="3 4" key="1">
    <citation type="submission" date="2018-11" db="EMBL/GenBank/DDBJ databases">
        <title>Whole genome sequence of Streptomyces paromomycinus NBRC 15454(T).</title>
        <authorList>
            <person name="Komaki H."/>
            <person name="Tamura T."/>
        </authorList>
    </citation>
    <scope>NUCLEOTIDE SEQUENCE [LARGE SCALE GENOMIC DNA]</scope>
    <source>
        <strain evidence="3 4">NBRC 15454</strain>
    </source>
</reference>
<feature type="transmembrane region" description="Helical" evidence="2">
    <location>
        <begin position="226"/>
        <end position="244"/>
    </location>
</feature>
<dbReference type="EMBL" id="BHZD01000001">
    <property type="protein sequence ID" value="GCD43547.1"/>
    <property type="molecule type" value="Genomic_DNA"/>
</dbReference>
<gene>
    <name evidence="3" type="ORF">GKJPGBOP_03228</name>
</gene>
<evidence type="ECO:0000256" key="1">
    <source>
        <dbReference type="SAM" id="MobiDB-lite"/>
    </source>
</evidence>
<name>A0A401W2K4_STREY</name>
<feature type="compositionally biased region" description="Low complexity" evidence="1">
    <location>
        <begin position="620"/>
        <end position="635"/>
    </location>
</feature>
<feature type="compositionally biased region" description="Gly residues" evidence="1">
    <location>
        <begin position="610"/>
        <end position="619"/>
    </location>
</feature>
<comment type="caution">
    <text evidence="3">The sequence shown here is derived from an EMBL/GenBank/DDBJ whole genome shotgun (WGS) entry which is preliminary data.</text>
</comment>